<dbReference type="PANTHER" id="PTHR46268">
    <property type="entry name" value="STRESS RESPONSE PROTEIN NHAX"/>
    <property type="match status" value="1"/>
</dbReference>
<evidence type="ECO:0000313" key="3">
    <source>
        <dbReference type="EMBL" id="CUR52155.1"/>
    </source>
</evidence>
<dbReference type="InterPro" id="IPR006015">
    <property type="entry name" value="Universal_stress_UspA"/>
</dbReference>
<protein>
    <submittedName>
        <fullName evidence="3">UspA domain-containing protein</fullName>
    </submittedName>
</protein>
<dbReference type="PRINTS" id="PR01438">
    <property type="entry name" value="UNVRSLSTRESS"/>
</dbReference>
<dbReference type="CDD" id="cd00293">
    <property type="entry name" value="USP-like"/>
    <property type="match status" value="1"/>
</dbReference>
<evidence type="ECO:0000313" key="4">
    <source>
        <dbReference type="Proteomes" id="UP000196239"/>
    </source>
</evidence>
<reference evidence="4" key="1">
    <citation type="submission" date="2015-10" db="EMBL/GenBank/DDBJ databases">
        <authorList>
            <person name="Lehtovirta-Morley L.E."/>
            <person name="Vieille C."/>
        </authorList>
    </citation>
    <scope>NUCLEOTIDE SEQUENCE [LARGE SCALE GENOMIC DNA]</scope>
</reference>
<keyword evidence="4" id="KW-1185">Reference proteome</keyword>
<dbReference type="Pfam" id="PF00582">
    <property type="entry name" value="Usp"/>
    <property type="match status" value="1"/>
</dbReference>
<dbReference type="PANTHER" id="PTHR46268:SF6">
    <property type="entry name" value="UNIVERSAL STRESS PROTEIN UP12"/>
    <property type="match status" value="1"/>
</dbReference>
<dbReference type="InterPro" id="IPR014729">
    <property type="entry name" value="Rossmann-like_a/b/a_fold"/>
</dbReference>
<dbReference type="SUPFAM" id="SSF52402">
    <property type="entry name" value="Adenine nucleotide alpha hydrolases-like"/>
    <property type="match status" value="1"/>
</dbReference>
<proteinExistence type="inferred from homology"/>
<accession>A0A128A473</accession>
<dbReference type="AlphaFoldDB" id="A0A128A473"/>
<dbReference type="Gene3D" id="3.40.50.620">
    <property type="entry name" value="HUPs"/>
    <property type="match status" value="1"/>
</dbReference>
<dbReference type="KEGG" id="ndv:NDEV_1390"/>
<gene>
    <name evidence="3" type="ORF">NDEV_1390</name>
</gene>
<comment type="similarity">
    <text evidence="1">Belongs to the universal stress protein A family.</text>
</comment>
<organism evidence="3 4">
    <name type="scientific">Nitrosotalea devaniterrae</name>
    <dbReference type="NCBI Taxonomy" id="1078905"/>
    <lineage>
        <taxon>Archaea</taxon>
        <taxon>Nitrososphaerota</taxon>
        <taxon>Nitrososphaeria</taxon>
        <taxon>Nitrosotaleales</taxon>
        <taxon>Nitrosotaleaceae</taxon>
        <taxon>Nitrosotalea</taxon>
    </lineage>
</organism>
<evidence type="ECO:0000259" key="2">
    <source>
        <dbReference type="Pfam" id="PF00582"/>
    </source>
</evidence>
<feature type="domain" description="UspA" evidence="2">
    <location>
        <begin position="1"/>
        <end position="137"/>
    </location>
</feature>
<sequence>MVPHDKSESASRAFEYAIDLAGKYNSSISIVTCVSVQAPTDPYFGAAYIETAKLLKEDAAKSISGLEPRLKELKIQYKTDVLEVRSVTDSLVSYAESHNVDLIVMGSRGFGGFKKLLLGSVASGVSQHSKCPVLIVK</sequence>
<dbReference type="EMBL" id="LN890280">
    <property type="protein sequence ID" value="CUR52155.1"/>
    <property type="molecule type" value="Genomic_DNA"/>
</dbReference>
<dbReference type="InterPro" id="IPR006016">
    <property type="entry name" value="UspA"/>
</dbReference>
<dbReference type="Proteomes" id="UP000196239">
    <property type="component" value="Chromosome 1"/>
</dbReference>
<evidence type="ECO:0000256" key="1">
    <source>
        <dbReference type="ARBA" id="ARBA00008791"/>
    </source>
</evidence>
<name>A0A128A473_9ARCH</name>